<feature type="binding site" evidence="6">
    <location>
        <position position="74"/>
    </location>
    <ligand>
        <name>[4Fe-4S] cluster</name>
        <dbReference type="ChEBI" id="CHEBI:49883"/>
        <label>2</label>
    </ligand>
</feature>
<feature type="binding site" evidence="6">
    <location>
        <position position="45"/>
    </location>
    <ligand>
        <name>[4Fe-4S] cluster</name>
        <dbReference type="ChEBI" id="CHEBI:49883"/>
        <label>1</label>
    </ligand>
</feature>
<keyword evidence="4 6" id="KW-0408">Iron</keyword>
<feature type="binding site" evidence="6">
    <location>
        <position position="147"/>
    </location>
    <ligand>
        <name>[4Fe-4S] cluster</name>
        <dbReference type="ChEBI" id="CHEBI:49883"/>
        <label>3</label>
    </ligand>
</feature>
<feature type="binding site" evidence="6">
    <location>
        <position position="141"/>
    </location>
    <ligand>
        <name>[4Fe-4S] cluster</name>
        <dbReference type="ChEBI" id="CHEBI:49883"/>
        <label>3</label>
    </ligand>
</feature>
<keyword evidence="2 6" id="KW-0479">Metal-binding</keyword>
<reference evidence="8" key="1">
    <citation type="submission" date="2021-06" db="EMBL/GenBank/DDBJ databases">
        <title>Thalassococcus sp. CAU 1522 isolated from sea sand, Republic of Korea.</title>
        <authorList>
            <person name="Kim W."/>
        </authorList>
    </citation>
    <scope>NUCLEOTIDE SEQUENCE</scope>
    <source>
        <strain evidence="8">CAU 1522</strain>
    </source>
</reference>
<dbReference type="EMBL" id="JAHRWL010000002">
    <property type="protein sequence ID" value="MBV2360931.1"/>
    <property type="molecule type" value="Genomic_DNA"/>
</dbReference>
<feature type="binding site" evidence="6">
    <location>
        <position position="144"/>
    </location>
    <ligand>
        <name>[4Fe-4S] cluster</name>
        <dbReference type="ChEBI" id="CHEBI:49883"/>
        <label>3</label>
    </ligand>
</feature>
<keyword evidence="5 6" id="KW-0411">Iron-sulfur</keyword>
<evidence type="ECO:0000256" key="2">
    <source>
        <dbReference type="ARBA" id="ARBA00022723"/>
    </source>
</evidence>
<feature type="binding site" evidence="6">
    <location>
        <position position="151"/>
    </location>
    <ligand>
        <name>[4Fe-4S] cluster</name>
        <dbReference type="ChEBI" id="CHEBI:49883"/>
        <label>3</label>
    </ligand>
</feature>
<dbReference type="InterPro" id="IPR017900">
    <property type="entry name" value="4Fe4S_Fe_S_CS"/>
</dbReference>
<gene>
    <name evidence="6 8" type="primary">napF</name>
    <name evidence="8" type="ORF">KUH32_14285</name>
</gene>
<comment type="similarity">
    <text evidence="6">Belongs to the NapF family.</text>
</comment>
<accession>A0ABS6NA79</accession>
<name>A0ABS6NA79_9RHOB</name>
<dbReference type="Pfam" id="PF13187">
    <property type="entry name" value="Fer4_9"/>
    <property type="match status" value="1"/>
</dbReference>
<dbReference type="NCBIfam" id="TIGR00402">
    <property type="entry name" value="napF"/>
    <property type="match status" value="1"/>
</dbReference>
<proteinExistence type="inferred from homology"/>
<evidence type="ECO:0000256" key="4">
    <source>
        <dbReference type="ARBA" id="ARBA00023004"/>
    </source>
</evidence>
<feature type="domain" description="4Fe-4S ferredoxin-type" evidence="7">
    <location>
        <begin position="30"/>
        <end position="59"/>
    </location>
</feature>
<dbReference type="PANTHER" id="PTHR24960:SF79">
    <property type="entry name" value="PHOTOSYSTEM I IRON-SULFUR CENTER"/>
    <property type="match status" value="1"/>
</dbReference>
<organism evidence="8 9">
    <name type="scientific">Thalassococcus arenae</name>
    <dbReference type="NCBI Taxonomy" id="2851652"/>
    <lineage>
        <taxon>Bacteria</taxon>
        <taxon>Pseudomonadati</taxon>
        <taxon>Pseudomonadota</taxon>
        <taxon>Alphaproteobacteria</taxon>
        <taxon>Rhodobacterales</taxon>
        <taxon>Roseobacteraceae</taxon>
        <taxon>Thalassococcus</taxon>
    </lineage>
</organism>
<dbReference type="HAMAP" id="MF_02201">
    <property type="entry name" value="NapF"/>
    <property type="match status" value="1"/>
</dbReference>
<feature type="binding site" evidence="6">
    <location>
        <position position="49"/>
    </location>
    <ligand>
        <name>[4Fe-4S] cluster</name>
        <dbReference type="ChEBI" id="CHEBI:49883"/>
        <label>1</label>
    </ligand>
</feature>
<keyword evidence="3 6" id="KW-0677">Repeat</keyword>
<evidence type="ECO:0000313" key="8">
    <source>
        <dbReference type="EMBL" id="MBV2360931.1"/>
    </source>
</evidence>
<sequence>MVSRAAQASRRSFLRGQPNAVPPIRPVGAIEEMAFQDACTQCGDCARACPEKIIRQAADGYPTIEFARGACTFCGACTEACEPGALSAEIPWPYRARVSRGCLSKNAVSCRLCEDHCGEGAIRFRLETGGRAVPQIADDACSGCGECLGACPVNAISLKEFSLMREVQAC</sequence>
<dbReference type="PROSITE" id="PS51379">
    <property type="entry name" value="4FE4S_FER_2"/>
    <property type="match status" value="3"/>
</dbReference>
<comment type="subcellular location">
    <subcellularLocation>
        <location evidence="6">Cytoplasm</location>
    </subcellularLocation>
</comment>
<dbReference type="CDD" id="cd10564">
    <property type="entry name" value="NapF_like"/>
    <property type="match status" value="1"/>
</dbReference>
<feature type="binding site" evidence="6">
    <location>
        <position position="71"/>
    </location>
    <ligand>
        <name>[4Fe-4S] cluster</name>
        <dbReference type="ChEBI" id="CHEBI:49883"/>
        <label>2</label>
    </ligand>
</feature>
<keyword evidence="1 6" id="KW-0004">4Fe-4S</keyword>
<evidence type="ECO:0000256" key="6">
    <source>
        <dbReference type="HAMAP-Rule" id="MF_02201"/>
    </source>
</evidence>
<feature type="binding site" evidence="6">
    <location>
        <position position="42"/>
    </location>
    <ligand>
        <name>[4Fe-4S] cluster</name>
        <dbReference type="ChEBI" id="CHEBI:49883"/>
        <label>1</label>
    </ligand>
</feature>
<dbReference type="Proteomes" id="UP001166293">
    <property type="component" value="Unassembled WGS sequence"/>
</dbReference>
<dbReference type="PANTHER" id="PTHR24960">
    <property type="entry name" value="PHOTOSYSTEM I IRON-SULFUR CENTER-RELATED"/>
    <property type="match status" value="1"/>
</dbReference>
<comment type="subunit">
    <text evidence="6">Interacts with the cytoplasmic NapA precursor.</text>
</comment>
<evidence type="ECO:0000313" key="9">
    <source>
        <dbReference type="Proteomes" id="UP001166293"/>
    </source>
</evidence>
<protein>
    <recommendedName>
        <fullName evidence="6">Ferredoxin-type protein NapF</fullName>
    </recommendedName>
</protein>
<comment type="cofactor">
    <cofactor evidence="6">
        <name>[4Fe-4S] cluster</name>
        <dbReference type="ChEBI" id="CHEBI:49883"/>
    </cofactor>
</comment>
<dbReference type="InterPro" id="IPR050157">
    <property type="entry name" value="PSI_iron-sulfur_center"/>
</dbReference>
<keyword evidence="6" id="KW-0963">Cytoplasm</keyword>
<feature type="binding site" evidence="6">
    <location>
        <position position="77"/>
    </location>
    <ligand>
        <name>[4Fe-4S] cluster</name>
        <dbReference type="ChEBI" id="CHEBI:49883"/>
        <label>2</label>
    </ligand>
</feature>
<dbReference type="RefSeq" id="WP_217779273.1">
    <property type="nucleotide sequence ID" value="NZ_JAHRWL010000002.1"/>
</dbReference>
<feature type="domain" description="4Fe-4S ferredoxin-type" evidence="7">
    <location>
        <begin position="60"/>
        <end position="91"/>
    </location>
</feature>
<evidence type="ECO:0000256" key="5">
    <source>
        <dbReference type="ARBA" id="ARBA00023014"/>
    </source>
</evidence>
<evidence type="ECO:0000256" key="1">
    <source>
        <dbReference type="ARBA" id="ARBA00022485"/>
    </source>
</evidence>
<dbReference type="Pfam" id="PF12838">
    <property type="entry name" value="Fer4_7"/>
    <property type="match status" value="1"/>
</dbReference>
<comment type="caution">
    <text evidence="8">The sequence shown here is derived from an EMBL/GenBank/DDBJ whole genome shotgun (WGS) entry which is preliminary data.</text>
</comment>
<feature type="domain" description="4Fe-4S ferredoxin-type" evidence="7">
    <location>
        <begin position="132"/>
        <end position="161"/>
    </location>
</feature>
<evidence type="ECO:0000256" key="3">
    <source>
        <dbReference type="ARBA" id="ARBA00022737"/>
    </source>
</evidence>
<dbReference type="InterPro" id="IPR017896">
    <property type="entry name" value="4Fe4S_Fe-S-bd"/>
</dbReference>
<feature type="binding site" evidence="6">
    <location>
        <position position="81"/>
    </location>
    <ligand>
        <name>[4Fe-4S] cluster</name>
        <dbReference type="ChEBI" id="CHEBI:49883"/>
        <label>2</label>
    </ligand>
</feature>
<comment type="function">
    <text evidence="6">Could be involved in the maturation of NapA, the catalytic subunit of the periplasmic nitrate reductase, before its export into the periplasm.</text>
</comment>
<dbReference type="InterPro" id="IPR004496">
    <property type="entry name" value="NapF"/>
</dbReference>
<keyword evidence="9" id="KW-1185">Reference proteome</keyword>
<dbReference type="PROSITE" id="PS00198">
    <property type="entry name" value="4FE4S_FER_1"/>
    <property type="match status" value="1"/>
</dbReference>
<feature type="binding site" evidence="6">
    <location>
        <position position="39"/>
    </location>
    <ligand>
        <name>[4Fe-4S] cluster</name>
        <dbReference type="ChEBI" id="CHEBI:49883"/>
        <label>1</label>
    </ligand>
</feature>
<evidence type="ECO:0000259" key="7">
    <source>
        <dbReference type="PROSITE" id="PS51379"/>
    </source>
</evidence>